<dbReference type="OrthoDB" id="8522at2157"/>
<dbReference type="Gene3D" id="2.30.110.10">
    <property type="entry name" value="Electron Transport, Fmn-binding Protein, Chain A"/>
    <property type="match status" value="1"/>
</dbReference>
<evidence type="ECO:0000256" key="3">
    <source>
        <dbReference type="ARBA" id="ARBA00022643"/>
    </source>
</evidence>
<dbReference type="SMART" id="SM00903">
    <property type="entry name" value="Flavin_Reduct"/>
    <property type="match status" value="1"/>
</dbReference>
<dbReference type="InterPro" id="IPR012349">
    <property type="entry name" value="Split_barrel_FMN-bd"/>
</dbReference>
<accession>A0A0H1R591</accession>
<evidence type="ECO:0000256" key="2">
    <source>
        <dbReference type="ARBA" id="ARBA00022630"/>
    </source>
</evidence>
<dbReference type="STRING" id="1550566.SZ63_09485"/>
<dbReference type="SUPFAM" id="SSF50475">
    <property type="entry name" value="FMN-binding split barrel"/>
    <property type="match status" value="1"/>
</dbReference>
<dbReference type="RefSeq" id="WP_048184608.1">
    <property type="nucleotide sequence ID" value="NZ_JXOJ01000004.1"/>
</dbReference>
<evidence type="ECO:0000256" key="1">
    <source>
        <dbReference type="ARBA" id="ARBA00001917"/>
    </source>
</evidence>
<dbReference type="Proteomes" id="UP000035301">
    <property type="component" value="Unassembled WGS sequence"/>
</dbReference>
<dbReference type="PANTHER" id="PTHR33798">
    <property type="entry name" value="FLAVOPROTEIN OXYGENASE"/>
    <property type="match status" value="1"/>
</dbReference>
<reference evidence="6 7" key="1">
    <citation type="journal article" date="2015" name="Int. J. Syst. Evol. Microbiol.">
        <title>Methanoculleus sediminis sp. nov., a methanogen from sediments near a submarine mud volcano.</title>
        <authorList>
            <person name="Chen S.C."/>
            <person name="Chen M.F."/>
            <person name="Lai M.C."/>
            <person name="Weng C.Y."/>
            <person name="Wu S.Y."/>
            <person name="Lin S."/>
            <person name="Yang T.F."/>
            <person name="Chen P.C."/>
        </authorList>
    </citation>
    <scope>NUCLEOTIDE SEQUENCE [LARGE SCALE GENOMIC DNA]</scope>
    <source>
        <strain evidence="6 7">S3Fa</strain>
    </source>
</reference>
<comment type="similarity">
    <text evidence="4">Belongs to the flavoredoxin family.</text>
</comment>
<keyword evidence="7" id="KW-1185">Reference proteome</keyword>
<keyword evidence="3" id="KW-0288">FMN</keyword>
<comment type="caution">
    <text evidence="6">The sequence shown here is derived from an EMBL/GenBank/DDBJ whole genome shotgun (WGS) entry which is preliminary data.</text>
</comment>
<name>A0A0H1R591_9EURY</name>
<sequence length="193" mass="21447">MKLPPHSRENVLPLPVVLISTISKAGIQNAAPWGNITPILRPLDEILLASWLRRDTLDNIRETGEFVVNVPPATMVEEVMICARNFPPEIDEFEEAGLTPRPSTVVAPPGIEGSVAWMECRLVEEITREMYALVIGSVVHLEVNDRYATDGGDMDFGAARPLCMVCSNDGIRFAYPVDAERFASYSEMFVRRS</sequence>
<evidence type="ECO:0000313" key="7">
    <source>
        <dbReference type="Proteomes" id="UP000035301"/>
    </source>
</evidence>
<dbReference type="Pfam" id="PF01613">
    <property type="entry name" value="Flavin_Reduct"/>
    <property type="match status" value="1"/>
</dbReference>
<evidence type="ECO:0000313" key="6">
    <source>
        <dbReference type="EMBL" id="KLK87832.1"/>
    </source>
</evidence>
<dbReference type="PANTHER" id="PTHR33798:SF5">
    <property type="entry name" value="FLAVIN REDUCTASE LIKE DOMAIN-CONTAINING PROTEIN"/>
    <property type="match status" value="1"/>
</dbReference>
<protein>
    <recommendedName>
        <fullName evidence="5">Flavin reductase like domain-containing protein</fullName>
    </recommendedName>
</protein>
<organism evidence="6 7">
    <name type="scientific">Methanoculleus sediminis</name>
    <dbReference type="NCBI Taxonomy" id="1550566"/>
    <lineage>
        <taxon>Archaea</taxon>
        <taxon>Methanobacteriati</taxon>
        <taxon>Methanobacteriota</taxon>
        <taxon>Stenosarchaea group</taxon>
        <taxon>Methanomicrobia</taxon>
        <taxon>Methanomicrobiales</taxon>
        <taxon>Methanomicrobiaceae</taxon>
        <taxon>Methanoculleus</taxon>
    </lineage>
</organism>
<dbReference type="GO" id="GO:0010181">
    <property type="term" value="F:FMN binding"/>
    <property type="evidence" value="ECO:0007669"/>
    <property type="project" value="InterPro"/>
</dbReference>
<evidence type="ECO:0000259" key="5">
    <source>
        <dbReference type="SMART" id="SM00903"/>
    </source>
</evidence>
<dbReference type="PATRIC" id="fig|1550566.3.peg.2062"/>
<keyword evidence="2" id="KW-0285">Flavoprotein</keyword>
<comment type="cofactor">
    <cofactor evidence="1">
        <name>FMN</name>
        <dbReference type="ChEBI" id="CHEBI:58210"/>
    </cofactor>
</comment>
<dbReference type="AlphaFoldDB" id="A0A0H1R591"/>
<gene>
    <name evidence="6" type="ORF">SZ63_09485</name>
</gene>
<feature type="domain" description="Flavin reductase like" evidence="5">
    <location>
        <begin position="12"/>
        <end position="155"/>
    </location>
</feature>
<proteinExistence type="inferred from homology"/>
<evidence type="ECO:0000256" key="4">
    <source>
        <dbReference type="ARBA" id="ARBA00038054"/>
    </source>
</evidence>
<dbReference type="InterPro" id="IPR002563">
    <property type="entry name" value="Flavin_Rdtase-like_dom"/>
</dbReference>
<dbReference type="EMBL" id="JXOJ01000004">
    <property type="protein sequence ID" value="KLK87832.1"/>
    <property type="molecule type" value="Genomic_DNA"/>
</dbReference>